<feature type="compositionally biased region" description="Basic and acidic residues" evidence="8">
    <location>
        <begin position="478"/>
        <end position="491"/>
    </location>
</feature>
<feature type="compositionally biased region" description="Polar residues" evidence="8">
    <location>
        <begin position="329"/>
        <end position="339"/>
    </location>
</feature>
<dbReference type="PANTHER" id="PTHR23502">
    <property type="entry name" value="MAJOR FACILITATOR SUPERFAMILY"/>
    <property type="match status" value="1"/>
</dbReference>
<dbReference type="CDD" id="cd17323">
    <property type="entry name" value="MFS_Tpo1_MDR_like"/>
    <property type="match status" value="1"/>
</dbReference>
<dbReference type="InterPro" id="IPR011701">
    <property type="entry name" value="MFS"/>
</dbReference>
<feature type="transmembrane region" description="Helical" evidence="9">
    <location>
        <begin position="517"/>
        <end position="537"/>
    </location>
</feature>
<name>A0A8H3W678_9PEZI</name>
<evidence type="ECO:0000256" key="9">
    <source>
        <dbReference type="SAM" id="Phobius"/>
    </source>
</evidence>
<dbReference type="PROSITE" id="PS50850">
    <property type="entry name" value="MFS"/>
    <property type="match status" value="1"/>
</dbReference>
<evidence type="ECO:0000313" key="11">
    <source>
        <dbReference type="EMBL" id="KAF0320195.1"/>
    </source>
</evidence>
<feature type="compositionally biased region" description="Basic and acidic residues" evidence="8">
    <location>
        <begin position="344"/>
        <end position="356"/>
    </location>
</feature>
<evidence type="ECO:0000256" key="6">
    <source>
        <dbReference type="ARBA" id="ARBA00022989"/>
    </source>
</evidence>
<dbReference type="PROSITE" id="PS00216">
    <property type="entry name" value="SUGAR_TRANSPORT_1"/>
    <property type="match status" value="1"/>
</dbReference>
<feature type="region of interest" description="Disordered" evidence="8">
    <location>
        <begin position="329"/>
        <end position="499"/>
    </location>
</feature>
<feature type="non-terminal residue" evidence="11">
    <location>
        <position position="1"/>
    </location>
</feature>
<dbReference type="GO" id="GO:0022857">
    <property type="term" value="F:transmembrane transporter activity"/>
    <property type="evidence" value="ECO:0007669"/>
    <property type="project" value="InterPro"/>
</dbReference>
<dbReference type="GO" id="GO:0005886">
    <property type="term" value="C:plasma membrane"/>
    <property type="evidence" value="ECO:0007669"/>
    <property type="project" value="UniProtKB-SubCell"/>
</dbReference>
<feature type="domain" description="Major facilitator superfamily (MFS) profile" evidence="10">
    <location>
        <begin position="519"/>
        <end position="980"/>
    </location>
</feature>
<evidence type="ECO:0000256" key="3">
    <source>
        <dbReference type="ARBA" id="ARBA00008335"/>
    </source>
</evidence>
<feature type="transmembrane region" description="Helical" evidence="9">
    <location>
        <begin position="609"/>
        <end position="632"/>
    </location>
</feature>
<dbReference type="GO" id="GO:0042908">
    <property type="term" value="P:xenobiotic transport"/>
    <property type="evidence" value="ECO:0007669"/>
    <property type="project" value="UniProtKB-ARBA"/>
</dbReference>
<dbReference type="Gene3D" id="1.20.1250.20">
    <property type="entry name" value="MFS general substrate transporter like domains"/>
    <property type="match status" value="1"/>
</dbReference>
<dbReference type="InterPro" id="IPR020846">
    <property type="entry name" value="MFS_dom"/>
</dbReference>
<evidence type="ECO:0000256" key="5">
    <source>
        <dbReference type="ARBA" id="ARBA00022692"/>
    </source>
</evidence>
<feature type="region of interest" description="Disordered" evidence="8">
    <location>
        <begin position="1"/>
        <end position="33"/>
    </location>
</feature>
<evidence type="ECO:0000256" key="7">
    <source>
        <dbReference type="ARBA" id="ARBA00023136"/>
    </source>
</evidence>
<dbReference type="InterPro" id="IPR005829">
    <property type="entry name" value="Sugar_transporter_CS"/>
</dbReference>
<feature type="transmembrane region" description="Helical" evidence="9">
    <location>
        <begin position="853"/>
        <end position="881"/>
    </location>
</feature>
<keyword evidence="6 9" id="KW-1133">Transmembrane helix</keyword>
<protein>
    <submittedName>
        <fullName evidence="11">Major facilitator superfamily transporter</fullName>
    </submittedName>
</protein>
<keyword evidence="4" id="KW-1003">Cell membrane</keyword>
<feature type="compositionally biased region" description="Polar residues" evidence="8">
    <location>
        <begin position="7"/>
        <end position="17"/>
    </location>
</feature>
<evidence type="ECO:0000256" key="8">
    <source>
        <dbReference type="SAM" id="MobiDB-lite"/>
    </source>
</evidence>
<evidence type="ECO:0000313" key="12">
    <source>
        <dbReference type="Proteomes" id="UP000434172"/>
    </source>
</evidence>
<feature type="transmembrane region" description="Helical" evidence="9">
    <location>
        <begin position="585"/>
        <end position="603"/>
    </location>
</feature>
<feature type="transmembrane region" description="Helical" evidence="9">
    <location>
        <begin position="750"/>
        <end position="772"/>
    </location>
</feature>
<evidence type="ECO:0000256" key="1">
    <source>
        <dbReference type="ARBA" id="ARBA00004141"/>
    </source>
</evidence>
<keyword evidence="7 9" id="KW-0472">Membrane</keyword>
<comment type="caution">
    <text evidence="11">The sequence shown here is derived from an EMBL/GenBank/DDBJ whole genome shotgun (WGS) entry which is preliminary data.</text>
</comment>
<comment type="subcellular location">
    <subcellularLocation>
        <location evidence="2">Cell membrane</location>
    </subcellularLocation>
    <subcellularLocation>
        <location evidence="1">Membrane</location>
        <topology evidence="1">Multi-pass membrane protein</topology>
    </subcellularLocation>
</comment>
<keyword evidence="5 9" id="KW-0812">Transmembrane</keyword>
<gene>
    <name evidence="11" type="ORF">GQ607_012616</name>
</gene>
<feature type="transmembrane region" description="Helical" evidence="9">
    <location>
        <begin position="644"/>
        <end position="667"/>
    </location>
</feature>
<evidence type="ECO:0000256" key="4">
    <source>
        <dbReference type="ARBA" id="ARBA00022475"/>
    </source>
</evidence>
<dbReference type="GO" id="GO:0140115">
    <property type="term" value="P:export across plasma membrane"/>
    <property type="evidence" value="ECO:0007669"/>
    <property type="project" value="UniProtKB-ARBA"/>
</dbReference>
<dbReference type="OrthoDB" id="4839702at2759"/>
<dbReference type="FunFam" id="1.20.1250.20:FF:000082">
    <property type="entry name" value="MFS multidrug transporter, putative"/>
    <property type="match status" value="1"/>
</dbReference>
<dbReference type="EMBL" id="WOWK01000086">
    <property type="protein sequence ID" value="KAF0320195.1"/>
    <property type="molecule type" value="Genomic_DNA"/>
</dbReference>
<reference evidence="11 12" key="1">
    <citation type="submission" date="2019-12" db="EMBL/GenBank/DDBJ databases">
        <title>A genome sequence resource for the geographically widespread anthracnose pathogen Colletotrichum asianum.</title>
        <authorList>
            <person name="Meng Y."/>
        </authorList>
    </citation>
    <scope>NUCLEOTIDE SEQUENCE [LARGE SCALE GENOMIC DNA]</scope>
    <source>
        <strain evidence="11 12">ICMP 18580</strain>
    </source>
</reference>
<evidence type="ECO:0000259" key="10">
    <source>
        <dbReference type="PROSITE" id="PS50850"/>
    </source>
</evidence>
<feature type="transmembrane region" description="Helical" evidence="9">
    <location>
        <begin position="828"/>
        <end position="847"/>
    </location>
</feature>
<evidence type="ECO:0000256" key="2">
    <source>
        <dbReference type="ARBA" id="ARBA00004236"/>
    </source>
</evidence>
<feature type="compositionally biased region" description="Polar residues" evidence="8">
    <location>
        <begin position="467"/>
        <end position="477"/>
    </location>
</feature>
<dbReference type="SUPFAM" id="SSF103473">
    <property type="entry name" value="MFS general substrate transporter"/>
    <property type="match status" value="1"/>
</dbReference>
<keyword evidence="12" id="KW-1185">Reference proteome</keyword>
<sequence length="980" mass="110076">KEIDMSRSASLGASTPTHSPPCAPPTQVSDHREYGDVFGPKRTNWKEAFLFFYWDMEICRCEEDMKAINAEIRRALRANYKSSNMAALPSSWDYVLHFLLRSLRRLTGSNVSWNPDNEYKWINSPRTSSASVKPFVDWISLERLFASPEEVGRSLRHHLETVAYGPLESRLYTTTDDAWYGNPYLVDFENSQSLEGPWRVPLMAEFALEHDETDGIDYFFREFKERVSGTTPMDFDFTFTTKQGYAALVTDSEIAINRCTINWCKLFYTYLLHWALAMRNNSPGARLYLSLKSLLDNKEVADDTMTVNHALWQAIVAFDHPVEIQKALTRSDTFQSPTGYPTRPDTKLPAKAEEKIPVCAPPQTQTHLVKSSPHGSPQSQPLPSTQPPRTQSSSTVAHPSEPLPTTELSDKAKGKRPMRSQSPAGEGRTFDDKLERFISQHPEKAATYSYGNMGLEGNEGGEKLPTQPHNPNNSKLPKTSDLDPEPARRTDSSSFVVSFDDESDPWCPHSMPLFRKWLVVIIVCLGTVCVTCTSSIYTATYTQMNSEFGVSSLVATLGLSSFVLGIGLGPAVISPLSESYGRRPIYLTTWLLFIISTIPSAVAKNIETIVITRFFSGFFGGTFLSVAGGSCGDMFPPHKIQTPMALVSLAPFAGPCTGPLLGGFINYYLNFRWTYYIVIIWATVILVMIFFFAPETYHSVLLRAKAQRLRKETGDDHYHVSSDHSLPASKTRAVATSIVRPCQFLVFEPMCLCLNIFSAILLGILYLFFLAFPMVFRNQYDLNLWQGGLTFSGIIIGMCLAATTTQIWSRIRGSLLESHGTSEPEFRLPPAMVGALLIPVGLFWYGWTARPGIHWIVPIIGSSVFGCGTVLEFTGIFTFLVDAYKQYAASAMASNGLTRCTIAANMTDADDIDWKEAFCWFFWDVCARDEDESYEPGTYNDFVSDFISRERLPINTIDHPRSWDHLLWHLMRATVYDRGK</sequence>
<dbReference type="AlphaFoldDB" id="A0A8H3W678"/>
<feature type="compositionally biased region" description="Basic and acidic residues" evidence="8">
    <location>
        <begin position="428"/>
        <end position="444"/>
    </location>
</feature>
<feature type="transmembrane region" description="Helical" evidence="9">
    <location>
        <begin position="673"/>
        <end position="693"/>
    </location>
</feature>
<organism evidence="11 12">
    <name type="scientific">Colletotrichum asianum</name>
    <dbReference type="NCBI Taxonomy" id="702518"/>
    <lineage>
        <taxon>Eukaryota</taxon>
        <taxon>Fungi</taxon>
        <taxon>Dikarya</taxon>
        <taxon>Ascomycota</taxon>
        <taxon>Pezizomycotina</taxon>
        <taxon>Sordariomycetes</taxon>
        <taxon>Hypocreomycetidae</taxon>
        <taxon>Glomerellales</taxon>
        <taxon>Glomerellaceae</taxon>
        <taxon>Colletotrichum</taxon>
        <taxon>Colletotrichum gloeosporioides species complex</taxon>
    </lineage>
</organism>
<feature type="compositionally biased region" description="Low complexity" evidence="8">
    <location>
        <begin position="376"/>
        <end position="395"/>
    </location>
</feature>
<feature type="transmembrane region" description="Helical" evidence="9">
    <location>
        <begin position="549"/>
        <end position="573"/>
    </location>
</feature>
<dbReference type="Proteomes" id="UP000434172">
    <property type="component" value="Unassembled WGS sequence"/>
</dbReference>
<proteinExistence type="inferred from homology"/>
<dbReference type="PANTHER" id="PTHR23502:SF7">
    <property type="entry name" value="DRUG_PROTON ANTIPORTER YHK8-RELATED"/>
    <property type="match status" value="1"/>
</dbReference>
<dbReference type="Pfam" id="PF07690">
    <property type="entry name" value="MFS_1"/>
    <property type="match status" value="1"/>
</dbReference>
<comment type="similarity">
    <text evidence="3">Belongs to the major facilitator superfamily.</text>
</comment>
<dbReference type="InterPro" id="IPR036259">
    <property type="entry name" value="MFS_trans_sf"/>
</dbReference>
<feature type="compositionally biased region" description="Polar residues" evidence="8">
    <location>
        <begin position="362"/>
        <end position="375"/>
    </location>
</feature>
<accession>A0A8H3W678</accession>
<feature type="transmembrane region" description="Helical" evidence="9">
    <location>
        <begin position="784"/>
        <end position="808"/>
    </location>
</feature>